<dbReference type="GeneID" id="93295832"/>
<organism evidence="1 2">
    <name type="scientific">Pseudolactococcus raffinolactis</name>
    <dbReference type="NCBI Taxonomy" id="1366"/>
    <lineage>
        <taxon>Bacteria</taxon>
        <taxon>Bacillati</taxon>
        <taxon>Bacillota</taxon>
        <taxon>Bacilli</taxon>
        <taxon>Lactobacillales</taxon>
        <taxon>Streptococcaceae</taxon>
        <taxon>Pseudolactococcus</taxon>
    </lineage>
</organism>
<protein>
    <submittedName>
        <fullName evidence="1">Uncharacterized protein</fullName>
    </submittedName>
</protein>
<name>A0AAE7CRS6_9LACT</name>
<evidence type="ECO:0000313" key="2">
    <source>
        <dbReference type="Proteomes" id="UP000501558"/>
    </source>
</evidence>
<dbReference type="EMBL" id="CP047628">
    <property type="protein sequence ID" value="QIW57814.1"/>
    <property type="molecule type" value="Genomic_DNA"/>
</dbReference>
<reference evidence="1 2" key="1">
    <citation type="submission" date="2019-12" db="EMBL/GenBank/DDBJ databases">
        <title>Whole genome sequences of Lactococcus raffinolactis strains isolated from sewage.</title>
        <authorList>
            <person name="Ybazeta G."/>
            <person name="Ross M."/>
            <person name="Brabant-Kirwan D."/>
            <person name="Saleh M."/>
            <person name="Dillon J.A."/>
            <person name="Splinter K."/>
            <person name="Nokhbeh R."/>
        </authorList>
    </citation>
    <scope>NUCLEOTIDE SEQUENCE [LARGE SCALE GENOMIC DNA]</scope>
    <source>
        <strain evidence="1 2">Lr_19_14</strain>
    </source>
</reference>
<keyword evidence="2" id="KW-1185">Reference proteome</keyword>
<accession>A0AAE7CRS6</accession>
<sequence length="46" mass="4814">MTDFAGQTIVSNFKEGLSGQSAVAAEESLKTSKFKPELKSPVKAGV</sequence>
<gene>
    <name evidence="1" type="ORF">GU334_02255</name>
</gene>
<proteinExistence type="predicted"/>
<evidence type="ECO:0000313" key="1">
    <source>
        <dbReference type="EMBL" id="QIW57814.1"/>
    </source>
</evidence>
<dbReference type="Proteomes" id="UP000501558">
    <property type="component" value="Chromosome"/>
</dbReference>
<dbReference type="RefSeq" id="WP_156470222.1">
    <property type="nucleotide sequence ID" value="NZ_BAAAXH010000079.1"/>
</dbReference>
<dbReference type="AlphaFoldDB" id="A0AAE7CRS6"/>